<evidence type="ECO:0000313" key="2">
    <source>
        <dbReference type="EMBL" id="OMJ77270.1"/>
    </source>
</evidence>
<sequence>MVIQSPQGITRYSDQARVPKIRINVKKKRNHMFSHLGSPNSYILKLDDSQISNSRPQYPFQKKFKTNLKKQAFFVFEDLPLHKNDPEQNLTPVPEISQIPQIDYLYSGIPQKSISPKAAKTPIKKHTNISVGLDLGLCDSFPDKIPSPVLPFPITFKAKKSSKKNSTSLCPSSAYEKYFPNSEKDNTERLGKILKFSNTPNPEKKTPKYIRHESYKAGYFLSKIDKFLSRIRVYRSKSSLNGRVLPKQKLKTLVG</sequence>
<dbReference type="EMBL" id="MPUH01000584">
    <property type="protein sequence ID" value="OMJ77270.1"/>
    <property type="molecule type" value="Genomic_DNA"/>
</dbReference>
<accession>A0A1R2BH30</accession>
<comment type="caution">
    <text evidence="1">The sequence shown here is derived from an EMBL/GenBank/DDBJ whole genome shotgun (WGS) entry which is preliminary data.</text>
</comment>
<proteinExistence type="predicted"/>
<dbReference type="Proteomes" id="UP000187209">
    <property type="component" value="Unassembled WGS sequence"/>
</dbReference>
<organism evidence="1 3">
    <name type="scientific">Stentor coeruleus</name>
    <dbReference type="NCBI Taxonomy" id="5963"/>
    <lineage>
        <taxon>Eukaryota</taxon>
        <taxon>Sar</taxon>
        <taxon>Alveolata</taxon>
        <taxon>Ciliophora</taxon>
        <taxon>Postciliodesmatophora</taxon>
        <taxon>Heterotrichea</taxon>
        <taxon>Heterotrichida</taxon>
        <taxon>Stentoridae</taxon>
        <taxon>Stentor</taxon>
    </lineage>
</organism>
<gene>
    <name evidence="2" type="ORF">SteCoe_23179</name>
    <name evidence="1" type="ORF">SteCoe_24707</name>
</gene>
<dbReference type="EMBL" id="MPUH01000656">
    <property type="protein sequence ID" value="OMJ76034.1"/>
    <property type="molecule type" value="Genomic_DNA"/>
</dbReference>
<protein>
    <submittedName>
        <fullName evidence="1">Uncharacterized protein</fullName>
    </submittedName>
</protein>
<keyword evidence="3" id="KW-1185">Reference proteome</keyword>
<name>A0A1R2BH30_9CILI</name>
<dbReference type="AlphaFoldDB" id="A0A1R2BH30"/>
<reference evidence="1 3" key="1">
    <citation type="submission" date="2016-11" db="EMBL/GenBank/DDBJ databases">
        <title>The macronuclear genome of Stentor coeruleus: a giant cell with tiny introns.</title>
        <authorList>
            <person name="Slabodnick M."/>
            <person name="Ruby J.G."/>
            <person name="Reiff S.B."/>
            <person name="Swart E.C."/>
            <person name="Gosai S."/>
            <person name="Prabakaran S."/>
            <person name="Witkowska E."/>
            <person name="Larue G.E."/>
            <person name="Fisher S."/>
            <person name="Freeman R.M."/>
            <person name="Gunawardena J."/>
            <person name="Chu W."/>
            <person name="Stover N.A."/>
            <person name="Gregory B.D."/>
            <person name="Nowacki M."/>
            <person name="Derisi J."/>
            <person name="Roy S.W."/>
            <person name="Marshall W.F."/>
            <person name="Sood P."/>
        </authorList>
    </citation>
    <scope>NUCLEOTIDE SEQUENCE [LARGE SCALE GENOMIC DNA]</scope>
    <source>
        <strain evidence="1">WM001</strain>
    </source>
</reference>
<evidence type="ECO:0000313" key="3">
    <source>
        <dbReference type="Proteomes" id="UP000187209"/>
    </source>
</evidence>
<evidence type="ECO:0000313" key="1">
    <source>
        <dbReference type="EMBL" id="OMJ76034.1"/>
    </source>
</evidence>